<gene>
    <name evidence="2" type="ORF">EVOR1521_LOCUS21584</name>
</gene>
<protein>
    <recommendedName>
        <fullName evidence="1">Reverse transcriptase Ty1/copia-type domain-containing protein</fullName>
    </recommendedName>
</protein>
<comment type="caution">
    <text evidence="2">The sequence shown here is derived from an EMBL/GenBank/DDBJ whole genome shotgun (WGS) entry which is preliminary data.</text>
</comment>
<evidence type="ECO:0000313" key="3">
    <source>
        <dbReference type="Proteomes" id="UP001178507"/>
    </source>
</evidence>
<dbReference type="Proteomes" id="UP001178507">
    <property type="component" value="Unassembled WGS sequence"/>
</dbReference>
<name>A0AA36J333_9DINO</name>
<feature type="domain" description="Reverse transcriptase Ty1/copia-type" evidence="1">
    <location>
        <begin position="307"/>
        <end position="512"/>
    </location>
</feature>
<dbReference type="InterPro" id="IPR013103">
    <property type="entry name" value="RVT_2"/>
</dbReference>
<dbReference type="AlphaFoldDB" id="A0AA36J333"/>
<evidence type="ECO:0000313" key="2">
    <source>
        <dbReference type="EMBL" id="CAJ1397606.1"/>
    </source>
</evidence>
<proteinExistence type="predicted"/>
<dbReference type="EMBL" id="CAUJNA010003272">
    <property type="protein sequence ID" value="CAJ1397606.1"/>
    <property type="molecule type" value="Genomic_DNA"/>
</dbReference>
<accession>A0AA36J333</accession>
<keyword evidence="3" id="KW-1185">Reference proteome</keyword>
<reference evidence="2" key="1">
    <citation type="submission" date="2023-08" db="EMBL/GenBank/DDBJ databases">
        <authorList>
            <person name="Chen Y."/>
            <person name="Shah S."/>
            <person name="Dougan E. K."/>
            <person name="Thang M."/>
            <person name="Chan C."/>
        </authorList>
    </citation>
    <scope>NUCLEOTIDE SEQUENCE</scope>
</reference>
<evidence type="ECO:0000259" key="1">
    <source>
        <dbReference type="Pfam" id="PF07727"/>
    </source>
</evidence>
<sequence length="794" mass="90544">MRLRRALLRKTKPDTEINTPVGGIVAYWRWTARSGKKRGGYKLARLLGRDPNGKEDVAALRDASDNLQQNILEEGTLPEPPDDDYVHEPVPEILVLNGNLSTRRQDEGQERLQPSGELRHVNYYHLRQANLKHYRISNHFNHNSNLKHYQHRAVTESADIGDPLPAPSDENLKPAYHHDDGVIQAPPGWDGSNEIYMPNNPNRAFLAYQQEKTYVGTGESEDEEPACEDLRDGTPGYLNETFLTRQEQKALDREIPWRDIVDKGGKYLEAFVKAAQEEEKSWMSWNSVREVEPELARKIMGDPRMSKRIIKSRAAYRDKNKSQGELKAKCRVVAIGCCDPDLRQLALLSIYASGANQKFMGQKERWILWSGDVKTAFLQGVQEGRHQPLLLLPPQDGITARASTFRGLLYEIKGNVYGLANAPRTWAREVTRRLLNSGFIRHSLDHMVFYKFGTLKGQKLRKLLCIVLVYVDDFLLTANELYDREEVLGLFSWGSQTLAKLNESFTFKGKEITTIETKDGICVKLNQRKFIETITYGKISKQRLQGPPELTPEEIAEHRSKSTIQDLQTLYDTADFLHRSKDDGIVIVGLKLDETSIIVSFADSSWANAEGHASQHGALTLVCEPSITEHIGLGTMLDWKSSRSTRVCRSTLAAEASAADMSVDRSSYMNLALSELMQDTPSFRVSTPLRMIQITDCKSLYDCIAAENPNTEDKRTIVTIRSTQQYINRDNIYWVPTKLQWADSLTKISRVLMEQFTEWLQRPAPRAIDFHLQRKTRCSAPWMETLRIERHMPK</sequence>
<organism evidence="2 3">
    <name type="scientific">Effrenium voratum</name>
    <dbReference type="NCBI Taxonomy" id="2562239"/>
    <lineage>
        <taxon>Eukaryota</taxon>
        <taxon>Sar</taxon>
        <taxon>Alveolata</taxon>
        <taxon>Dinophyceae</taxon>
        <taxon>Suessiales</taxon>
        <taxon>Symbiodiniaceae</taxon>
        <taxon>Effrenium</taxon>
    </lineage>
</organism>
<dbReference type="Pfam" id="PF07727">
    <property type="entry name" value="RVT_2"/>
    <property type="match status" value="1"/>
</dbReference>